<evidence type="ECO:0000256" key="1">
    <source>
        <dbReference type="SAM" id="MobiDB-lite"/>
    </source>
</evidence>
<feature type="compositionally biased region" description="Low complexity" evidence="1">
    <location>
        <begin position="46"/>
        <end position="62"/>
    </location>
</feature>
<feature type="compositionally biased region" description="Low complexity" evidence="1">
    <location>
        <begin position="1219"/>
        <end position="1229"/>
    </location>
</feature>
<protein>
    <submittedName>
        <fullName evidence="2">Uncharacterized protein</fullName>
    </submittedName>
</protein>
<keyword evidence="3" id="KW-1185">Reference proteome</keyword>
<feature type="region of interest" description="Disordered" evidence="1">
    <location>
        <begin position="1209"/>
        <end position="1238"/>
    </location>
</feature>
<feature type="compositionally biased region" description="Polar residues" evidence="1">
    <location>
        <begin position="1380"/>
        <end position="1405"/>
    </location>
</feature>
<feature type="region of interest" description="Disordered" evidence="1">
    <location>
        <begin position="586"/>
        <end position="684"/>
    </location>
</feature>
<feature type="compositionally biased region" description="Basic and acidic residues" evidence="1">
    <location>
        <begin position="1120"/>
        <end position="1132"/>
    </location>
</feature>
<feature type="compositionally biased region" description="Low complexity" evidence="1">
    <location>
        <begin position="940"/>
        <end position="963"/>
    </location>
</feature>
<feature type="compositionally biased region" description="Polar residues" evidence="1">
    <location>
        <begin position="163"/>
        <end position="188"/>
    </location>
</feature>
<feature type="region of interest" description="Disordered" evidence="1">
    <location>
        <begin position="1324"/>
        <end position="1419"/>
    </location>
</feature>
<feature type="compositionally biased region" description="Polar residues" evidence="1">
    <location>
        <begin position="1259"/>
        <end position="1268"/>
    </location>
</feature>
<feature type="compositionally biased region" description="Polar residues" evidence="1">
    <location>
        <begin position="825"/>
        <end position="836"/>
    </location>
</feature>
<feature type="compositionally biased region" description="Low complexity" evidence="1">
    <location>
        <begin position="518"/>
        <end position="543"/>
    </location>
</feature>
<comment type="caution">
    <text evidence="2">The sequence shown here is derived from an EMBL/GenBank/DDBJ whole genome shotgun (WGS) entry which is preliminary data.</text>
</comment>
<name>A0ABQ9ZD00_9CRUS</name>
<feature type="compositionally biased region" description="Low complexity" evidence="1">
    <location>
        <begin position="871"/>
        <end position="888"/>
    </location>
</feature>
<feature type="region of interest" description="Disordered" evidence="1">
    <location>
        <begin position="1256"/>
        <end position="1298"/>
    </location>
</feature>
<feature type="region of interest" description="Disordered" evidence="1">
    <location>
        <begin position="493"/>
        <end position="546"/>
    </location>
</feature>
<evidence type="ECO:0000313" key="3">
    <source>
        <dbReference type="Proteomes" id="UP001234178"/>
    </source>
</evidence>
<evidence type="ECO:0000313" key="2">
    <source>
        <dbReference type="EMBL" id="KAK4010787.1"/>
    </source>
</evidence>
<feature type="compositionally biased region" description="Basic and acidic residues" evidence="1">
    <location>
        <begin position="812"/>
        <end position="823"/>
    </location>
</feature>
<feature type="compositionally biased region" description="Basic and acidic residues" evidence="1">
    <location>
        <begin position="1013"/>
        <end position="1027"/>
    </location>
</feature>
<feature type="region of interest" description="Disordered" evidence="1">
    <location>
        <begin position="163"/>
        <end position="200"/>
    </location>
</feature>
<feature type="region of interest" description="Disordered" evidence="1">
    <location>
        <begin position="998"/>
        <end position="1038"/>
    </location>
</feature>
<feature type="region of interest" description="Disordered" evidence="1">
    <location>
        <begin position="933"/>
        <end position="964"/>
    </location>
</feature>
<feature type="compositionally biased region" description="Polar residues" evidence="1">
    <location>
        <begin position="400"/>
        <end position="423"/>
    </location>
</feature>
<feature type="compositionally biased region" description="Polar residues" evidence="1">
    <location>
        <begin position="350"/>
        <end position="363"/>
    </location>
</feature>
<feature type="region of interest" description="Disordered" evidence="1">
    <location>
        <begin position="745"/>
        <end position="921"/>
    </location>
</feature>
<feature type="region of interest" description="Disordered" evidence="1">
    <location>
        <begin position="350"/>
        <end position="387"/>
    </location>
</feature>
<organism evidence="2 3">
    <name type="scientific">Daphnia magna</name>
    <dbReference type="NCBI Taxonomy" id="35525"/>
    <lineage>
        <taxon>Eukaryota</taxon>
        <taxon>Metazoa</taxon>
        <taxon>Ecdysozoa</taxon>
        <taxon>Arthropoda</taxon>
        <taxon>Crustacea</taxon>
        <taxon>Branchiopoda</taxon>
        <taxon>Diplostraca</taxon>
        <taxon>Cladocera</taxon>
        <taxon>Anomopoda</taxon>
        <taxon>Daphniidae</taxon>
        <taxon>Daphnia</taxon>
    </lineage>
</organism>
<accession>A0ABQ9ZD00</accession>
<feature type="region of interest" description="Disordered" evidence="1">
    <location>
        <begin position="1062"/>
        <end position="1102"/>
    </location>
</feature>
<dbReference type="EMBL" id="JAOYFB010000003">
    <property type="protein sequence ID" value="KAK4010787.1"/>
    <property type="molecule type" value="Genomic_DNA"/>
</dbReference>
<feature type="compositionally biased region" description="Basic and acidic residues" evidence="1">
    <location>
        <begin position="769"/>
        <end position="780"/>
    </location>
</feature>
<feature type="compositionally biased region" description="Basic and acidic residues" evidence="1">
    <location>
        <begin position="657"/>
        <end position="670"/>
    </location>
</feature>
<sequence>MPAARIVSAAVQRADSLRSERSDASQTNKRVSFNRDVDVKHINHAQQPHQQQQQQQQQQQHQYIPRIKGPAPAPPVGSHNVDRHDLNTSAAPSASVSNAVPPFYNVYKEPTLLSEAELAQEAERIIQQVDQISCTVASPNPHLLANYETRSLERRNLAASKRNNQVQGDNGLNWSRTLPTASTKNQLLNDAGKAGSGKKTKNIEQKNNILHQQQQQQQQQQQFEKLDPIIESSPRRPQQLALGMMTTILDQQQEQYQRNGKSHHNNRDTAPTTPPKYDSGIEMEATSRPNVNLIVQQLTEESRQRELLRRQYQDELNLADDPLAPRLPTLNLIEPDPQFGLTHNRNLPFSYTGGVSPTRTSPLRSPLGGPRFTSPPPPRPELPSAKTGGVTDVVYAQVKTSAQHQGRGQSPSPERNVYRSSNGAGADKVPAGRGKLFQFQEQQQQKQTEVIRQHLGYQKGVGVAIEHDDEEEPEGPVDEEDLDAIKAKARFLFGDDGQGQQTERKLSAGSGNSRALDARNNNRNNVNNSHVQYNNNNNNHNASGGLSFKYSTLLKDQQRTGGGEQDDHHPDRSYHHTTKILIAGNEQQQQQQQRKQTRASDQRVFQYSDDEDGPRSGGRGGIKVYQDRSVSPEPRIQPLTNRIRSLQMQQQQQQSRKSPERSYQQREPESRTLPLPQKANQMSMTSTRLIQDAERGRTVVRQRPEPVIHASRLTQFQSRYEDDIDGEEDFIPAAPKPPLRIKKLSRERMEASPPRTTTQAKVAFNTVPWRRDERSPESSPERNYPLHRPGHSKKMPSPYRYQPARSSLTPSPERRVSDSRGWNEAETSAAVQANNKVNDEPEKQEKIRRQRSKFLSVFLGSKAGKSEKKSAAAAAQKHQTPSPSVLSSPPAPAAVIKSGPAVKQVRGQAPPQVAKWSAEDEAELVRQSRSLLVKGQSHQSNPTSATKTTTTAANNNKNSTSAAGRPVVVIEAPFSRKMAPQPPVTTGDAPALRYRVVTTANGTNKDGGHRRRSSTDRTDTSESDGHVHSHQRNQFKNLRQKSQSFNNLNYRPDPVIVLGEEHQHPNRGNRHNQETSIQFHSGRRYQDDGGRYKPQQRGMVSDARPYASTNLIHQIGVESAELRDRNADEQRRAPTAPLANGPSESAPPPPATTAAAAQSHRQMRYFGDTDLESQPSRGGGYSSRYMPKAKVLRSASSAAGMGAVRRGVLHQRGRHQPVSSVNSSESDGSAMQSAAGSAESQRSVYLHATTVADIPVTSHGRTAQQQLLASRRHKAQSREDMSALSGTTGSTLRRTQTRQISRSYSVLAPWKPRHYRDKYEITYSNQQQPGGGQSAPAMVVGDVGKPPRAPVRRREDVIVESEDSGEAYRPSAAAGPTAVGQRQTEATSSSKTGGPSVSRSSTMPKNSKLMAGWFRKKKR</sequence>
<dbReference type="Proteomes" id="UP001234178">
    <property type="component" value="Unassembled WGS sequence"/>
</dbReference>
<feature type="compositionally biased region" description="Polar residues" evidence="1">
    <location>
        <begin position="1284"/>
        <end position="1298"/>
    </location>
</feature>
<feature type="region of interest" description="Disordered" evidence="1">
    <location>
        <begin position="400"/>
        <end position="430"/>
    </location>
</feature>
<reference evidence="2 3" key="1">
    <citation type="journal article" date="2023" name="Nucleic Acids Res.">
        <title>The hologenome of Daphnia magna reveals possible DNA methylation and microbiome-mediated evolution of the host genome.</title>
        <authorList>
            <person name="Chaturvedi A."/>
            <person name="Li X."/>
            <person name="Dhandapani V."/>
            <person name="Marshall H."/>
            <person name="Kissane S."/>
            <person name="Cuenca-Cambronero M."/>
            <person name="Asole G."/>
            <person name="Calvet F."/>
            <person name="Ruiz-Romero M."/>
            <person name="Marangio P."/>
            <person name="Guigo R."/>
            <person name="Rago D."/>
            <person name="Mirbahai L."/>
            <person name="Eastwood N."/>
            <person name="Colbourne J.K."/>
            <person name="Zhou J."/>
            <person name="Mallon E."/>
            <person name="Orsini L."/>
        </authorList>
    </citation>
    <scope>NUCLEOTIDE SEQUENCE [LARGE SCALE GENOMIC DNA]</scope>
    <source>
        <strain evidence="2">LRV0_1</strain>
    </source>
</reference>
<feature type="compositionally biased region" description="Basic and acidic residues" evidence="1">
    <location>
        <begin position="837"/>
        <end position="847"/>
    </location>
</feature>
<gene>
    <name evidence="2" type="ORF">OUZ56_019919</name>
</gene>
<feature type="region of interest" description="Disordered" evidence="1">
    <location>
        <begin position="1120"/>
        <end position="1159"/>
    </location>
</feature>
<feature type="region of interest" description="Disordered" evidence="1">
    <location>
        <begin position="254"/>
        <end position="280"/>
    </location>
</feature>
<proteinExistence type="predicted"/>
<feature type="region of interest" description="Disordered" evidence="1">
    <location>
        <begin position="1"/>
        <end position="94"/>
    </location>
</feature>